<comment type="similarity">
    <text evidence="2">Belongs to the Tim17/Tim22/Tim23 family.</text>
</comment>
<keyword evidence="5 8" id="KW-0472">Membrane</keyword>
<dbReference type="GO" id="GO:0032981">
    <property type="term" value="P:mitochondrial respiratory chain complex I assembly"/>
    <property type="evidence" value="ECO:0007669"/>
    <property type="project" value="InterPro"/>
</dbReference>
<feature type="transmembrane region" description="Helical" evidence="8">
    <location>
        <begin position="142"/>
        <end position="158"/>
    </location>
</feature>
<evidence type="ECO:0000256" key="8">
    <source>
        <dbReference type="SAM" id="Phobius"/>
    </source>
</evidence>
<evidence type="ECO:0000256" key="1">
    <source>
        <dbReference type="ARBA" id="ARBA00004141"/>
    </source>
</evidence>
<dbReference type="InterPro" id="IPR055299">
    <property type="entry name" value="TIMMDC1"/>
</dbReference>
<evidence type="ECO:0000256" key="3">
    <source>
        <dbReference type="ARBA" id="ARBA00022692"/>
    </source>
</evidence>
<sequence length="273" mass="31292">MPDEDGASSAERRWLTSLGISRLWDGRSSSYTVVVVCFNWFFLECPELRCWQQEDQQPAVSENIDQPTKAESVSSRVQSKWARVKGIYTDDDVHMERDVTIKMTRLAFMAGTFVGGMSGYATTKQRYDMYKTGRTFLSARDAILVAAFSLLTTHYTLWRDRFSAWYFPVISASVASVLAFPLGLIGSMKALGLGISSGLSLSAVVVLYAMSMDKTVNEAYAIFKSEYEKRLRDEKQREDNLQAFMKEHNIPWRYTAIKKMREEEERRLLEEPE</sequence>
<dbReference type="PANTHER" id="PTHR13002">
    <property type="entry name" value="C3ORF1 PROTEIN-RELATED"/>
    <property type="match status" value="1"/>
</dbReference>
<evidence type="ECO:0000256" key="2">
    <source>
        <dbReference type="ARBA" id="ARBA00008444"/>
    </source>
</evidence>
<dbReference type="PANTHER" id="PTHR13002:SF1">
    <property type="entry name" value="COMPLEX I ASSEMBLY FACTOR TIMMDC1, MITOCHONDRIAL"/>
    <property type="match status" value="1"/>
</dbReference>
<evidence type="ECO:0000313" key="10">
    <source>
        <dbReference type="WBParaSite" id="ALUE_0000558101-mRNA-1"/>
    </source>
</evidence>
<feature type="transmembrane region" description="Helical" evidence="8">
    <location>
        <begin position="190"/>
        <end position="210"/>
    </location>
</feature>
<comment type="subcellular location">
    <subcellularLocation>
        <location evidence="1">Membrane</location>
        <topology evidence="1">Multi-pass membrane protein</topology>
    </subcellularLocation>
</comment>
<evidence type="ECO:0000256" key="5">
    <source>
        <dbReference type="ARBA" id="ARBA00023136"/>
    </source>
</evidence>
<evidence type="ECO:0000313" key="9">
    <source>
        <dbReference type="Proteomes" id="UP000036681"/>
    </source>
</evidence>
<evidence type="ECO:0000256" key="7">
    <source>
        <dbReference type="ARBA" id="ARBA00041344"/>
    </source>
</evidence>
<protein>
    <recommendedName>
        <fullName evidence="6">Complex I assembly factor TIMMDC1, mitochondrial</fullName>
    </recommendedName>
    <alternativeName>
        <fullName evidence="7">Translocase of inner mitochondrial membrane domain-containing protein 1</fullName>
    </alternativeName>
</protein>
<organism evidence="9 10">
    <name type="scientific">Ascaris lumbricoides</name>
    <name type="common">Giant roundworm</name>
    <dbReference type="NCBI Taxonomy" id="6252"/>
    <lineage>
        <taxon>Eukaryota</taxon>
        <taxon>Metazoa</taxon>
        <taxon>Ecdysozoa</taxon>
        <taxon>Nematoda</taxon>
        <taxon>Chromadorea</taxon>
        <taxon>Rhabditida</taxon>
        <taxon>Spirurina</taxon>
        <taxon>Ascaridomorpha</taxon>
        <taxon>Ascaridoidea</taxon>
        <taxon>Ascarididae</taxon>
        <taxon>Ascaris</taxon>
    </lineage>
</organism>
<feature type="transmembrane region" description="Helical" evidence="8">
    <location>
        <begin position="165"/>
        <end position="184"/>
    </location>
</feature>
<dbReference type="GO" id="GO:0005739">
    <property type="term" value="C:mitochondrion"/>
    <property type="evidence" value="ECO:0007669"/>
    <property type="project" value="TreeGrafter"/>
</dbReference>
<name>A0A9J2P7B9_ASCLU</name>
<proteinExistence type="inferred from homology"/>
<feature type="transmembrane region" description="Helical" evidence="8">
    <location>
        <begin position="103"/>
        <end position="122"/>
    </location>
</feature>
<dbReference type="WBParaSite" id="ALUE_0000558101-mRNA-1">
    <property type="protein sequence ID" value="ALUE_0000558101-mRNA-1"/>
    <property type="gene ID" value="ALUE_0000558101"/>
</dbReference>
<evidence type="ECO:0000256" key="4">
    <source>
        <dbReference type="ARBA" id="ARBA00022989"/>
    </source>
</evidence>
<keyword evidence="4 8" id="KW-1133">Transmembrane helix</keyword>
<keyword evidence="9" id="KW-1185">Reference proteome</keyword>
<dbReference type="Proteomes" id="UP000036681">
    <property type="component" value="Unplaced"/>
</dbReference>
<dbReference type="GO" id="GO:0016020">
    <property type="term" value="C:membrane"/>
    <property type="evidence" value="ECO:0007669"/>
    <property type="project" value="UniProtKB-SubCell"/>
</dbReference>
<keyword evidence="3 8" id="KW-0812">Transmembrane</keyword>
<evidence type="ECO:0000256" key="6">
    <source>
        <dbReference type="ARBA" id="ARBA00040778"/>
    </source>
</evidence>
<accession>A0A9J2P7B9</accession>
<reference evidence="10" key="1">
    <citation type="submission" date="2023-03" db="UniProtKB">
        <authorList>
            <consortium name="WormBaseParasite"/>
        </authorList>
    </citation>
    <scope>IDENTIFICATION</scope>
</reference>
<dbReference type="AlphaFoldDB" id="A0A9J2P7B9"/>